<feature type="transmembrane region" description="Helical" evidence="7">
    <location>
        <begin position="226"/>
        <end position="245"/>
    </location>
</feature>
<evidence type="ECO:0000259" key="8">
    <source>
        <dbReference type="PROSITE" id="PS50850"/>
    </source>
</evidence>
<protein>
    <submittedName>
        <fullName evidence="9">MFS transporter</fullName>
    </submittedName>
</protein>
<evidence type="ECO:0000256" key="5">
    <source>
        <dbReference type="ARBA" id="ARBA00022989"/>
    </source>
</evidence>
<dbReference type="PROSITE" id="PS50850">
    <property type="entry name" value="MFS"/>
    <property type="match status" value="1"/>
</dbReference>
<evidence type="ECO:0000256" key="3">
    <source>
        <dbReference type="ARBA" id="ARBA00022475"/>
    </source>
</evidence>
<sequence>MAIVDLDAQPHRLDRGAIFAIMLGVIIVTLDISLTSTAIPAIASGLGVSPASTIWIINTYYLAVVSALLPLAALGEIFGHRKVFMLGLVVFAAGSVLAGTSGSLAGLTAARGLVGLGAAAVSATTPALIKCVYPPNKLGRGLGLYAMVVGVAFTAGPTTTSAVLSVADWPWLFFLNVPVALVALLMATMGLPDTERNVRRFDKVAASICALMFAALLTVISNAGHLRWSVALTALGLTVVLAYFLRKREAGVTAPVLALDLFRIRIFALSSITAICSFAVQGLVFVALPMLFMFKLGYSQVEAGLLITPWPATLALMTLVAAPLSERIAPGMLGGIGMLIVSIGLGLISTMPESAGIFDIAWRLILCGIGFGLFQSPNMVALMSSAPRERSGSAGGILATSRLLGQSIGAAAVAFCLSIRPVDGIETALWLGALAGLFAGGVSFSRLTRFARRA</sequence>
<evidence type="ECO:0000256" key="1">
    <source>
        <dbReference type="ARBA" id="ARBA00004651"/>
    </source>
</evidence>
<feature type="transmembrane region" description="Helical" evidence="7">
    <location>
        <begin position="360"/>
        <end position="382"/>
    </location>
</feature>
<evidence type="ECO:0000256" key="2">
    <source>
        <dbReference type="ARBA" id="ARBA00022448"/>
    </source>
</evidence>
<dbReference type="PANTHER" id="PTHR42718">
    <property type="entry name" value="MAJOR FACILITATOR SUPERFAMILY MULTIDRUG TRANSPORTER MFSC"/>
    <property type="match status" value="1"/>
</dbReference>
<proteinExistence type="predicted"/>
<feature type="transmembrane region" description="Helical" evidence="7">
    <location>
        <begin position="328"/>
        <end position="348"/>
    </location>
</feature>
<dbReference type="SUPFAM" id="SSF103473">
    <property type="entry name" value="MFS general substrate transporter"/>
    <property type="match status" value="1"/>
</dbReference>
<dbReference type="Gene3D" id="1.20.1720.10">
    <property type="entry name" value="Multidrug resistance protein D"/>
    <property type="match status" value="1"/>
</dbReference>
<feature type="transmembrane region" description="Helical" evidence="7">
    <location>
        <begin position="303"/>
        <end position="321"/>
    </location>
</feature>
<keyword evidence="10" id="KW-1185">Reference proteome</keyword>
<feature type="transmembrane region" description="Helical" evidence="7">
    <location>
        <begin position="113"/>
        <end position="132"/>
    </location>
</feature>
<feature type="transmembrane region" description="Helical" evidence="7">
    <location>
        <begin position="54"/>
        <end position="74"/>
    </location>
</feature>
<keyword evidence="3" id="KW-1003">Cell membrane</keyword>
<feature type="transmembrane region" description="Helical" evidence="7">
    <location>
        <begin position="204"/>
        <end position="220"/>
    </location>
</feature>
<evidence type="ECO:0000256" key="4">
    <source>
        <dbReference type="ARBA" id="ARBA00022692"/>
    </source>
</evidence>
<organism evidence="9 10">
    <name type="scientific">Orrella marina</name>
    <dbReference type="NCBI Taxonomy" id="2163011"/>
    <lineage>
        <taxon>Bacteria</taxon>
        <taxon>Pseudomonadati</taxon>
        <taxon>Pseudomonadota</taxon>
        <taxon>Betaproteobacteria</taxon>
        <taxon>Burkholderiales</taxon>
        <taxon>Alcaligenaceae</taxon>
        <taxon>Orrella</taxon>
    </lineage>
</organism>
<dbReference type="CDD" id="cd17321">
    <property type="entry name" value="MFS_MMR_MDR_like"/>
    <property type="match status" value="1"/>
</dbReference>
<gene>
    <name evidence="9" type="ORF">DBV39_07885</name>
</gene>
<dbReference type="InterPro" id="IPR020846">
    <property type="entry name" value="MFS_dom"/>
</dbReference>
<dbReference type="Proteomes" id="UP000244571">
    <property type="component" value="Chromosome"/>
</dbReference>
<feature type="transmembrane region" description="Helical" evidence="7">
    <location>
        <begin position="403"/>
        <end position="422"/>
    </location>
</feature>
<feature type="transmembrane region" description="Helical" evidence="7">
    <location>
        <begin position="17"/>
        <end position="42"/>
    </location>
</feature>
<dbReference type="Gene3D" id="1.20.1250.20">
    <property type="entry name" value="MFS general substrate transporter like domains"/>
    <property type="match status" value="1"/>
</dbReference>
<dbReference type="KEGG" id="boz:DBV39_07885"/>
<feature type="transmembrane region" description="Helical" evidence="7">
    <location>
        <begin position="171"/>
        <end position="192"/>
    </location>
</feature>
<name>A0A2R4XPG8_9BURK</name>
<feature type="transmembrane region" description="Helical" evidence="7">
    <location>
        <begin position="86"/>
        <end position="107"/>
    </location>
</feature>
<evidence type="ECO:0000313" key="10">
    <source>
        <dbReference type="Proteomes" id="UP000244571"/>
    </source>
</evidence>
<dbReference type="AlphaFoldDB" id="A0A2R4XPG8"/>
<keyword evidence="5 7" id="KW-1133">Transmembrane helix</keyword>
<keyword evidence="4 7" id="KW-0812">Transmembrane</keyword>
<dbReference type="Pfam" id="PF07690">
    <property type="entry name" value="MFS_1"/>
    <property type="match status" value="1"/>
</dbReference>
<comment type="subcellular location">
    <subcellularLocation>
        <location evidence="1">Cell membrane</location>
        <topology evidence="1">Multi-pass membrane protein</topology>
    </subcellularLocation>
</comment>
<dbReference type="EMBL" id="CP028901">
    <property type="protein sequence ID" value="AWB35713.1"/>
    <property type="molecule type" value="Genomic_DNA"/>
</dbReference>
<evidence type="ECO:0000313" key="9">
    <source>
        <dbReference type="EMBL" id="AWB35713.1"/>
    </source>
</evidence>
<dbReference type="GO" id="GO:0005886">
    <property type="term" value="C:plasma membrane"/>
    <property type="evidence" value="ECO:0007669"/>
    <property type="project" value="UniProtKB-SubCell"/>
</dbReference>
<evidence type="ECO:0000256" key="7">
    <source>
        <dbReference type="SAM" id="Phobius"/>
    </source>
</evidence>
<feature type="transmembrane region" description="Helical" evidence="7">
    <location>
        <begin position="428"/>
        <end position="447"/>
    </location>
</feature>
<feature type="transmembrane region" description="Helical" evidence="7">
    <location>
        <begin position="144"/>
        <end position="165"/>
    </location>
</feature>
<dbReference type="PANTHER" id="PTHR42718:SF46">
    <property type="entry name" value="BLR6921 PROTEIN"/>
    <property type="match status" value="1"/>
</dbReference>
<keyword evidence="6 7" id="KW-0472">Membrane</keyword>
<dbReference type="RefSeq" id="WP_108623169.1">
    <property type="nucleotide sequence ID" value="NZ_CP028901.1"/>
</dbReference>
<reference evidence="9 10" key="1">
    <citation type="submission" date="2018-04" db="EMBL/GenBank/DDBJ databases">
        <title>Bordetella sp. HZ20 isolated from seawater.</title>
        <authorList>
            <person name="Sun C."/>
        </authorList>
    </citation>
    <scope>NUCLEOTIDE SEQUENCE [LARGE SCALE GENOMIC DNA]</scope>
    <source>
        <strain evidence="9 10">HZ20</strain>
    </source>
</reference>
<dbReference type="InterPro" id="IPR036259">
    <property type="entry name" value="MFS_trans_sf"/>
</dbReference>
<dbReference type="InterPro" id="IPR011701">
    <property type="entry name" value="MFS"/>
</dbReference>
<dbReference type="GO" id="GO:0022857">
    <property type="term" value="F:transmembrane transporter activity"/>
    <property type="evidence" value="ECO:0007669"/>
    <property type="project" value="InterPro"/>
</dbReference>
<feature type="domain" description="Major facilitator superfamily (MFS) profile" evidence="8">
    <location>
        <begin position="17"/>
        <end position="454"/>
    </location>
</feature>
<accession>A0A2R4XPG8</accession>
<dbReference type="OrthoDB" id="9807274at2"/>
<feature type="transmembrane region" description="Helical" evidence="7">
    <location>
        <begin position="266"/>
        <end position="291"/>
    </location>
</feature>
<evidence type="ECO:0000256" key="6">
    <source>
        <dbReference type="ARBA" id="ARBA00023136"/>
    </source>
</evidence>
<keyword evidence="2" id="KW-0813">Transport</keyword>